<comment type="caution">
    <text evidence="1">The sequence shown here is derived from an EMBL/GenBank/DDBJ whole genome shotgun (WGS) entry which is preliminary data.</text>
</comment>
<sequence>MISIATTHTLGKILKDQKASRSKKEVVCKKLQFGEPIQRLPVTGLALPPLRALHGLYCLSHKLGDRLRLIVLPYVKSFSLQLLPKGVPHRLPLFQSGMFTQLDSRWTKRKSYFQCFIFDFFSMAVIKPYLLLKQYHSKFPVSLGALWTVCTRLNDRAEQVRLRSSQVTINEQMLCYDVGTTSTRTSSYLFKISSITG</sequence>
<evidence type="ECO:0000313" key="2">
    <source>
        <dbReference type="Proteomes" id="UP001153076"/>
    </source>
</evidence>
<dbReference type="EMBL" id="JAKOGI010001664">
    <property type="protein sequence ID" value="KAJ8424508.1"/>
    <property type="molecule type" value="Genomic_DNA"/>
</dbReference>
<name>A0A9Q1GTY3_9CARY</name>
<proteinExistence type="predicted"/>
<dbReference type="AlphaFoldDB" id="A0A9Q1GTY3"/>
<dbReference type="Proteomes" id="UP001153076">
    <property type="component" value="Unassembled WGS sequence"/>
</dbReference>
<protein>
    <submittedName>
        <fullName evidence="1">Uncharacterized protein</fullName>
    </submittedName>
</protein>
<keyword evidence="2" id="KW-1185">Reference proteome</keyword>
<accession>A0A9Q1GTY3</accession>
<gene>
    <name evidence="1" type="ORF">Cgig2_017741</name>
</gene>
<organism evidence="1 2">
    <name type="scientific">Carnegiea gigantea</name>
    <dbReference type="NCBI Taxonomy" id="171969"/>
    <lineage>
        <taxon>Eukaryota</taxon>
        <taxon>Viridiplantae</taxon>
        <taxon>Streptophyta</taxon>
        <taxon>Embryophyta</taxon>
        <taxon>Tracheophyta</taxon>
        <taxon>Spermatophyta</taxon>
        <taxon>Magnoliopsida</taxon>
        <taxon>eudicotyledons</taxon>
        <taxon>Gunneridae</taxon>
        <taxon>Pentapetalae</taxon>
        <taxon>Caryophyllales</taxon>
        <taxon>Cactineae</taxon>
        <taxon>Cactaceae</taxon>
        <taxon>Cactoideae</taxon>
        <taxon>Echinocereeae</taxon>
        <taxon>Carnegiea</taxon>
    </lineage>
</organism>
<reference evidence="1" key="1">
    <citation type="submission" date="2022-04" db="EMBL/GenBank/DDBJ databases">
        <title>Carnegiea gigantea Genome sequencing and assembly v2.</title>
        <authorList>
            <person name="Copetti D."/>
            <person name="Sanderson M.J."/>
            <person name="Burquez A."/>
            <person name="Wojciechowski M.F."/>
        </authorList>
    </citation>
    <scope>NUCLEOTIDE SEQUENCE</scope>
    <source>
        <strain evidence="1">SGP5-SGP5p</strain>
        <tissue evidence="1">Aerial part</tissue>
    </source>
</reference>
<evidence type="ECO:0000313" key="1">
    <source>
        <dbReference type="EMBL" id="KAJ8424508.1"/>
    </source>
</evidence>